<dbReference type="CDD" id="cd12214">
    <property type="entry name" value="ChiA1_BD"/>
    <property type="match status" value="1"/>
</dbReference>
<dbReference type="RefSeq" id="WP_182384910.1">
    <property type="nucleotide sequence ID" value="NZ_CP059833.1"/>
</dbReference>
<accession>A0A7G5FBV9</accession>
<proteinExistence type="predicted"/>
<protein>
    <recommendedName>
        <fullName evidence="3">Chitin-binding type-3 domain-containing protein</fullName>
    </recommendedName>
</protein>
<name>A0A7G5FBV9_9CORY</name>
<evidence type="ECO:0000256" key="1">
    <source>
        <dbReference type="ARBA" id="ARBA00022801"/>
    </source>
</evidence>
<dbReference type="GO" id="GO:0004553">
    <property type="term" value="F:hydrolase activity, hydrolyzing O-glycosyl compounds"/>
    <property type="evidence" value="ECO:0007669"/>
    <property type="project" value="InterPro"/>
</dbReference>
<dbReference type="AlphaFoldDB" id="A0A7G5FBV9"/>
<feature type="compositionally biased region" description="Acidic residues" evidence="2">
    <location>
        <begin position="134"/>
        <end position="144"/>
    </location>
</feature>
<evidence type="ECO:0000313" key="4">
    <source>
        <dbReference type="EMBL" id="QMV84100.1"/>
    </source>
</evidence>
<gene>
    <name evidence="4" type="ORF">HW450_06810</name>
</gene>
<dbReference type="InterPro" id="IPR036573">
    <property type="entry name" value="CBM_sf_5/12"/>
</dbReference>
<dbReference type="GO" id="GO:0030246">
    <property type="term" value="F:carbohydrate binding"/>
    <property type="evidence" value="ECO:0007669"/>
    <property type="project" value="InterPro"/>
</dbReference>
<dbReference type="GO" id="GO:0005975">
    <property type="term" value="P:carbohydrate metabolic process"/>
    <property type="evidence" value="ECO:0007669"/>
    <property type="project" value="InterPro"/>
</dbReference>
<feature type="region of interest" description="Disordered" evidence="2">
    <location>
        <begin position="176"/>
        <end position="195"/>
    </location>
</feature>
<feature type="domain" description="Chitin-binding type-3" evidence="3">
    <location>
        <begin position="152"/>
        <end position="188"/>
    </location>
</feature>
<dbReference type="InterPro" id="IPR003610">
    <property type="entry name" value="CBM5/12"/>
</dbReference>
<evidence type="ECO:0000256" key="2">
    <source>
        <dbReference type="SAM" id="MobiDB-lite"/>
    </source>
</evidence>
<keyword evidence="5" id="KW-1185">Reference proteome</keyword>
<feature type="region of interest" description="Disordered" evidence="2">
    <location>
        <begin position="128"/>
        <end position="148"/>
    </location>
</feature>
<sequence>MSIDTLKQQVQTLTPGEWSEFFGWCGTTEHARRQAQPLVDQAQAQVVAELQDAGKLPKPDALTDPEKLPEDTSDIPAWANPHTDHSAMYRQGDIVAHKQRVWVSNHPGLNHWEPGAMGVDSRIWEDITPKPEPEPDDLGEDEPFEGPVTTHWQAGLELKKGDTVSFEGATYEVLQDHTSAGHWPPDQAHSLYKAE</sequence>
<dbReference type="GO" id="GO:0005576">
    <property type="term" value="C:extracellular region"/>
    <property type="evidence" value="ECO:0007669"/>
    <property type="project" value="InterPro"/>
</dbReference>
<evidence type="ECO:0000313" key="5">
    <source>
        <dbReference type="Proteomes" id="UP000515570"/>
    </source>
</evidence>
<feature type="region of interest" description="Disordered" evidence="2">
    <location>
        <begin position="52"/>
        <end position="76"/>
    </location>
</feature>
<dbReference type="SUPFAM" id="SSF51055">
    <property type="entry name" value="Carbohydrate binding domain"/>
    <property type="match status" value="1"/>
</dbReference>
<reference evidence="4 5" key="1">
    <citation type="submission" date="2020-07" db="EMBL/GenBank/DDBJ databases">
        <title>non toxigenic Corynebacterium sp. nov from a clinical source.</title>
        <authorList>
            <person name="Bernier A.-M."/>
            <person name="Bernard K."/>
        </authorList>
    </citation>
    <scope>NUCLEOTIDE SEQUENCE [LARGE SCALE GENOMIC DNA]</scope>
    <source>
        <strain evidence="5">NML 93-0612</strain>
    </source>
</reference>
<organism evidence="4 5">
    <name type="scientific">Corynebacterium hindlerae</name>
    <dbReference type="NCBI Taxonomy" id="699041"/>
    <lineage>
        <taxon>Bacteria</taxon>
        <taxon>Bacillati</taxon>
        <taxon>Actinomycetota</taxon>
        <taxon>Actinomycetes</taxon>
        <taxon>Mycobacteriales</taxon>
        <taxon>Corynebacteriaceae</taxon>
        <taxon>Corynebacterium</taxon>
    </lineage>
</organism>
<dbReference type="Gene3D" id="2.10.10.20">
    <property type="entry name" value="Carbohydrate-binding module superfamily 5/12"/>
    <property type="match status" value="1"/>
</dbReference>
<dbReference type="EMBL" id="CP059833">
    <property type="protein sequence ID" value="QMV84100.1"/>
    <property type="molecule type" value="Genomic_DNA"/>
</dbReference>
<dbReference type="Pfam" id="PF02839">
    <property type="entry name" value="CBM_5_12"/>
    <property type="match status" value="1"/>
</dbReference>
<keyword evidence="1" id="KW-0378">Hydrolase</keyword>
<evidence type="ECO:0000259" key="3">
    <source>
        <dbReference type="Pfam" id="PF02839"/>
    </source>
</evidence>
<dbReference type="Proteomes" id="UP000515570">
    <property type="component" value="Chromosome"/>
</dbReference>